<dbReference type="InterPro" id="IPR009091">
    <property type="entry name" value="RCC1/BLIP-II"/>
</dbReference>
<dbReference type="Gene3D" id="2.60.40.2700">
    <property type="match status" value="1"/>
</dbReference>
<dbReference type="Gene3D" id="2.130.10.30">
    <property type="entry name" value="Regulator of chromosome condensation 1/beta-lactamase-inhibitor protein II"/>
    <property type="match status" value="2"/>
</dbReference>
<name>A0A854XEE1_PSEFL</name>
<sequence length="628" mass="65520">MNTNTKAIPIVKQVAIMGEPEIGGTLTGSYIYENPDENPEGKSTFCWYDEASGGTVIATSIDLTLVTAHAGMKLTFSVTPVAASGETGIESFSSPVQVVQDGFQNISDEESENSFLKQRGQFAFHANGPKDGVFTSTAGAFALKSRVTQNVTVVGTQSFGGVVPPEIATYLRNNPAIRMFTTTTNFGALVPIGEHNQLLVWGPGIPATLPNLQDIKSVYSNGASLAFIYENPPSGENTIGAVGTAATGGVVPVEVQNKLMFDRPKAIYATLDAFTVLTNSGRVYAWGNAANGGTIPIDVQTQLNSMTVDRIVASRTAFCALTESGEIIAWGANGAIPAATLEKIYDDGGALNVIANDSAFIAITRGRRKAATWGLAAYGGTMSEAAASLAARGNLALCAAAPWAMCFINESGQAAAWGSAGHGGGAIPAQGAGEETSTLPLNAQPLLEQGETQAQIESMFSNARFSKSLNSRVSASVTLTNGEAIELTRNDGSFVLLNRHPDGRTKNLVSWGLAATGGTIPSDIKQTLMASRIRKIYCSNGAYAALVDQGTTEGVVVTWGRASQDGGTIPAALRDALSSGVVEIYTIQGAPAPSTATVPAAFAARKSNNNYVTWGAHVKQEEFEPGRN</sequence>
<gene>
    <name evidence="1" type="ORF">CP335_11280</name>
</gene>
<reference evidence="1 2" key="1">
    <citation type="submission" date="2017-09" db="EMBL/GenBank/DDBJ databases">
        <authorList>
            <person name="Haney C."/>
            <person name="Melnyk R."/>
        </authorList>
    </citation>
    <scope>NUCLEOTIDE SEQUENCE [LARGE SCALE GENOMIC DNA]</scope>
    <source>
        <strain evidence="1 2">CH229</strain>
    </source>
</reference>
<comment type="caution">
    <text evidence="1">The sequence shown here is derived from an EMBL/GenBank/DDBJ whole genome shotgun (WGS) entry which is preliminary data.</text>
</comment>
<dbReference type="Proteomes" id="UP000218643">
    <property type="component" value="Unassembled WGS sequence"/>
</dbReference>
<dbReference type="RefSeq" id="WP_096795884.1">
    <property type="nucleotide sequence ID" value="NZ_NXHE01000011.1"/>
</dbReference>
<evidence type="ECO:0000313" key="1">
    <source>
        <dbReference type="EMBL" id="PCM49447.1"/>
    </source>
</evidence>
<protein>
    <submittedName>
        <fullName evidence="1">Uncharacterized protein</fullName>
    </submittedName>
</protein>
<reference evidence="1 2" key="2">
    <citation type="submission" date="2017-10" db="EMBL/GenBank/DDBJ databases">
        <title>Rhizosphere-associated Pseudomonas modulate jasmonic acid/salicylic acid antagonism to induce systemic resistance to herbivores at the cost of susceptibility to pathogens.</title>
        <authorList>
            <person name="Haney C.H."/>
            <person name="Wiesmann C.L."/>
            <person name="Shapiro L.R."/>
            <person name="O'Sullivan L.R."/>
            <person name="Khorasani S."/>
            <person name="Melnyk R.A."/>
            <person name="Xiao L."/>
            <person name="Bush J."/>
            <person name="Carrillo J."/>
            <person name="Pierce N.E."/>
            <person name="Ausubel F.M."/>
        </authorList>
    </citation>
    <scope>NUCLEOTIDE SEQUENCE [LARGE SCALE GENOMIC DNA]</scope>
    <source>
        <strain evidence="1 2">CH229</strain>
    </source>
</reference>
<proteinExistence type="predicted"/>
<evidence type="ECO:0000313" key="2">
    <source>
        <dbReference type="Proteomes" id="UP000218643"/>
    </source>
</evidence>
<dbReference type="EMBL" id="NXHE01000011">
    <property type="protein sequence ID" value="PCM49447.1"/>
    <property type="molecule type" value="Genomic_DNA"/>
</dbReference>
<accession>A0A854XEE1</accession>
<organism evidence="1 2">
    <name type="scientific">Pseudomonas fluorescens</name>
    <dbReference type="NCBI Taxonomy" id="294"/>
    <lineage>
        <taxon>Bacteria</taxon>
        <taxon>Pseudomonadati</taxon>
        <taxon>Pseudomonadota</taxon>
        <taxon>Gammaproteobacteria</taxon>
        <taxon>Pseudomonadales</taxon>
        <taxon>Pseudomonadaceae</taxon>
        <taxon>Pseudomonas</taxon>
    </lineage>
</organism>
<dbReference type="SUPFAM" id="SSF50985">
    <property type="entry name" value="RCC1/BLIP-II"/>
    <property type="match status" value="1"/>
</dbReference>
<dbReference type="AlphaFoldDB" id="A0A854XEE1"/>